<evidence type="ECO:0000313" key="3">
    <source>
        <dbReference type="Proteomes" id="UP000800039"/>
    </source>
</evidence>
<accession>A0A9P4L7R4</accession>
<dbReference type="Proteomes" id="UP000800039">
    <property type="component" value="Unassembled WGS sequence"/>
</dbReference>
<proteinExistence type="predicted"/>
<evidence type="ECO:0000313" key="2">
    <source>
        <dbReference type="EMBL" id="KAF1845255.1"/>
    </source>
</evidence>
<evidence type="ECO:0000256" key="1">
    <source>
        <dbReference type="SAM" id="MobiDB-lite"/>
    </source>
</evidence>
<keyword evidence="3" id="KW-1185">Reference proteome</keyword>
<feature type="region of interest" description="Disordered" evidence="1">
    <location>
        <begin position="36"/>
        <end position="55"/>
    </location>
</feature>
<organism evidence="2 3">
    <name type="scientific">Cucurbitaria berberidis CBS 394.84</name>
    <dbReference type="NCBI Taxonomy" id="1168544"/>
    <lineage>
        <taxon>Eukaryota</taxon>
        <taxon>Fungi</taxon>
        <taxon>Dikarya</taxon>
        <taxon>Ascomycota</taxon>
        <taxon>Pezizomycotina</taxon>
        <taxon>Dothideomycetes</taxon>
        <taxon>Pleosporomycetidae</taxon>
        <taxon>Pleosporales</taxon>
        <taxon>Pleosporineae</taxon>
        <taxon>Cucurbitariaceae</taxon>
        <taxon>Cucurbitaria</taxon>
    </lineage>
</organism>
<dbReference type="EMBL" id="ML976616">
    <property type="protein sequence ID" value="KAF1845255.1"/>
    <property type="molecule type" value="Genomic_DNA"/>
</dbReference>
<dbReference type="RefSeq" id="XP_040787818.1">
    <property type="nucleotide sequence ID" value="XM_040933307.1"/>
</dbReference>
<dbReference type="AlphaFoldDB" id="A0A9P4L7R4"/>
<comment type="caution">
    <text evidence="2">The sequence shown here is derived from an EMBL/GenBank/DDBJ whole genome shotgun (WGS) entry which is preliminary data.</text>
</comment>
<gene>
    <name evidence="2" type="ORF">K460DRAFT_366134</name>
</gene>
<reference evidence="2" key="1">
    <citation type="submission" date="2020-01" db="EMBL/GenBank/DDBJ databases">
        <authorList>
            <consortium name="DOE Joint Genome Institute"/>
            <person name="Haridas S."/>
            <person name="Albert R."/>
            <person name="Binder M."/>
            <person name="Bloem J."/>
            <person name="Labutti K."/>
            <person name="Salamov A."/>
            <person name="Andreopoulos B."/>
            <person name="Baker S.E."/>
            <person name="Barry K."/>
            <person name="Bills G."/>
            <person name="Bluhm B.H."/>
            <person name="Cannon C."/>
            <person name="Castanera R."/>
            <person name="Culley D.E."/>
            <person name="Daum C."/>
            <person name="Ezra D."/>
            <person name="Gonzalez J.B."/>
            <person name="Henrissat B."/>
            <person name="Kuo A."/>
            <person name="Liang C."/>
            <person name="Lipzen A."/>
            <person name="Lutzoni F."/>
            <person name="Magnuson J."/>
            <person name="Mondo S."/>
            <person name="Nolan M."/>
            <person name="Ohm R."/>
            <person name="Pangilinan J."/>
            <person name="Park H.-J."/>
            <person name="Ramirez L."/>
            <person name="Alfaro M."/>
            <person name="Sun H."/>
            <person name="Tritt A."/>
            <person name="Yoshinaga Y."/>
            <person name="Zwiers L.-H."/>
            <person name="Turgeon B.G."/>
            <person name="Goodwin S.B."/>
            <person name="Spatafora J.W."/>
            <person name="Crous P.W."/>
            <person name="Grigoriev I.V."/>
        </authorList>
    </citation>
    <scope>NUCLEOTIDE SEQUENCE</scope>
    <source>
        <strain evidence="2">CBS 394.84</strain>
    </source>
</reference>
<dbReference type="OrthoDB" id="10462642at2759"/>
<sequence length="89" mass="9950">MASIRSTMMLHRFARQSPTAMRLLPRTTPLQRRNFASHQDATHAQVPSYEKAENGRGKRFSQFDLGGKVFVVTGAARRPPHSLRADASS</sequence>
<dbReference type="GeneID" id="63850558"/>
<name>A0A9P4L7R4_9PLEO</name>
<protein>
    <submittedName>
        <fullName evidence="2">Uncharacterized protein</fullName>
    </submittedName>
</protein>